<accession>A0ABY5GBB2</accession>
<dbReference type="InterPro" id="IPR022385">
    <property type="entry name" value="Rhs_assc_core"/>
</dbReference>
<evidence type="ECO:0000313" key="1">
    <source>
        <dbReference type="EMBL" id="UTV26479.1"/>
    </source>
</evidence>
<dbReference type="EMBL" id="CP101508">
    <property type="protein sequence ID" value="UTV26479.1"/>
    <property type="molecule type" value="Genomic_DNA"/>
</dbReference>
<dbReference type="PRINTS" id="PR00394">
    <property type="entry name" value="RHSPROTEIN"/>
</dbReference>
<dbReference type="Gene3D" id="2.180.10.10">
    <property type="entry name" value="RHS repeat-associated core"/>
    <property type="match status" value="1"/>
</dbReference>
<reference evidence="1" key="1">
    <citation type="submission" date="2022-07" db="EMBL/GenBank/DDBJ databases">
        <title>Genome sequencing of Photobacterium atrarenae GJH2-4.</title>
        <authorList>
            <person name="Park S.-J."/>
        </authorList>
    </citation>
    <scope>NUCLEOTIDE SEQUENCE</scope>
    <source>
        <strain evidence="1">GJH2-4</strain>
    </source>
</reference>
<keyword evidence="2" id="KW-1185">Reference proteome</keyword>
<dbReference type="InterPro" id="IPR050708">
    <property type="entry name" value="T6SS_VgrG/RHS"/>
</dbReference>
<sequence length="76" mass="8543">MNGDANVIIDDIPNPHRFQGQYHDPETGLNYNRFRDYGPDAGRFIHQDPIGLLGGINPYQYAPNPIQYVDPLGLSC</sequence>
<organism evidence="1 2">
    <name type="scientific">Photobacterium atrarenae</name>
    <dbReference type="NCBI Taxonomy" id="865757"/>
    <lineage>
        <taxon>Bacteria</taxon>
        <taxon>Pseudomonadati</taxon>
        <taxon>Pseudomonadota</taxon>
        <taxon>Gammaproteobacteria</taxon>
        <taxon>Vibrionales</taxon>
        <taxon>Vibrionaceae</taxon>
        <taxon>Photobacterium</taxon>
    </lineage>
</organism>
<dbReference type="Proteomes" id="UP001057998">
    <property type="component" value="Chromosome 1"/>
</dbReference>
<dbReference type="PANTHER" id="PTHR32305">
    <property type="match status" value="1"/>
</dbReference>
<dbReference type="RefSeq" id="WP_255387690.1">
    <property type="nucleotide sequence ID" value="NZ_CP101508.1"/>
</dbReference>
<proteinExistence type="predicted"/>
<name>A0ABY5GBB2_9GAMM</name>
<dbReference type="NCBIfam" id="TIGR03696">
    <property type="entry name" value="Rhs_assc_core"/>
    <property type="match status" value="1"/>
</dbReference>
<gene>
    <name evidence="1" type="ORF">NNL38_08820</name>
</gene>
<evidence type="ECO:0000313" key="2">
    <source>
        <dbReference type="Proteomes" id="UP001057998"/>
    </source>
</evidence>
<dbReference type="PANTHER" id="PTHR32305:SF15">
    <property type="entry name" value="PROTEIN RHSA-RELATED"/>
    <property type="match status" value="1"/>
</dbReference>
<protein>
    <submittedName>
        <fullName evidence="1">RHS repeat-associated core domain-containing protein</fullName>
    </submittedName>
</protein>